<name>A0A1T4P5P3_9HYPH</name>
<dbReference type="PANTHER" id="PTHR43081">
    <property type="entry name" value="ADENYLATE CYCLASE, TERMINAL-DIFFERENTIATION SPECIFIC-RELATED"/>
    <property type="match status" value="1"/>
</dbReference>
<keyword evidence="3" id="KW-1185">Reference proteome</keyword>
<dbReference type="RefSeq" id="WP_085934291.1">
    <property type="nucleotide sequence ID" value="NZ_FUWJ01000002.1"/>
</dbReference>
<dbReference type="InterPro" id="IPR001054">
    <property type="entry name" value="A/G_cyclase"/>
</dbReference>
<evidence type="ECO:0000313" key="2">
    <source>
        <dbReference type="EMBL" id="SJZ86823.1"/>
    </source>
</evidence>
<dbReference type="GO" id="GO:0006171">
    <property type="term" value="P:cAMP biosynthetic process"/>
    <property type="evidence" value="ECO:0007669"/>
    <property type="project" value="TreeGrafter"/>
</dbReference>
<accession>A0A1T4P5P3</accession>
<organism evidence="2 3">
    <name type="scientific">Enhydrobacter aerosaccus</name>
    <dbReference type="NCBI Taxonomy" id="225324"/>
    <lineage>
        <taxon>Bacteria</taxon>
        <taxon>Pseudomonadati</taxon>
        <taxon>Pseudomonadota</taxon>
        <taxon>Alphaproteobacteria</taxon>
        <taxon>Hyphomicrobiales</taxon>
        <taxon>Enhydrobacter</taxon>
    </lineage>
</organism>
<evidence type="ECO:0000313" key="3">
    <source>
        <dbReference type="Proteomes" id="UP000190092"/>
    </source>
</evidence>
<dbReference type="InterPro" id="IPR029787">
    <property type="entry name" value="Nucleotide_cyclase"/>
</dbReference>
<feature type="domain" description="Guanylate cyclase" evidence="1">
    <location>
        <begin position="220"/>
        <end position="351"/>
    </location>
</feature>
<reference evidence="3" key="1">
    <citation type="submission" date="2017-02" db="EMBL/GenBank/DDBJ databases">
        <authorList>
            <person name="Varghese N."/>
            <person name="Submissions S."/>
        </authorList>
    </citation>
    <scope>NUCLEOTIDE SEQUENCE [LARGE SCALE GENOMIC DNA]</scope>
    <source>
        <strain evidence="3">ATCC 27094</strain>
    </source>
</reference>
<dbReference type="Proteomes" id="UP000190092">
    <property type="component" value="Unassembled WGS sequence"/>
</dbReference>
<dbReference type="InterPro" id="IPR050697">
    <property type="entry name" value="Adenylyl/Guanylyl_Cyclase_3/4"/>
</dbReference>
<dbReference type="STRING" id="225324.SAMN02745126_02631"/>
<dbReference type="GO" id="GO:0004016">
    <property type="term" value="F:adenylate cyclase activity"/>
    <property type="evidence" value="ECO:0007669"/>
    <property type="project" value="UniProtKB-ARBA"/>
</dbReference>
<dbReference type="PANTHER" id="PTHR43081:SF11">
    <property type="entry name" value="BLR2264 PROTEIN"/>
    <property type="match status" value="1"/>
</dbReference>
<dbReference type="CDD" id="cd07302">
    <property type="entry name" value="CHD"/>
    <property type="match status" value="1"/>
</dbReference>
<dbReference type="EMBL" id="FUWJ01000002">
    <property type="protein sequence ID" value="SJZ86823.1"/>
    <property type="molecule type" value="Genomic_DNA"/>
</dbReference>
<dbReference type="OrthoDB" id="9762462at2"/>
<dbReference type="Gene3D" id="3.30.70.1230">
    <property type="entry name" value="Nucleotide cyclase"/>
    <property type="match status" value="1"/>
</dbReference>
<sequence length="418" mass="45843">MHAQDIDRITDWVIRRGLEGVSEPDLLRDFCLKCCAAGLEITRGLAFIDTLHPVHEGRIFRWRGDGTEETPVAEYGPSSEGQAAESWQRSPFFHLLQSGGEELRRRIGFGEPADFTIIQDMKDAGHTDYLVFIHRFARSGVIGEMDCVCSAWSTRHPGGFSDADVAALRRLVPALGLAIKNAALSQIARTLVEVYLGRDAGARVLDGRIQRGVADRIESVLWFSDLRGFTAITDTAPPDEIIPLLNDYADAVITAIRDAGGDVLKLIGDGTLAIFRDDDPAMACARALKAEFLMRRNVRELNARRAMEARPVTTVYLGLHIGEVFFGNIGSTDRLDFTVVGPAVNEASRIASMCRSVDRPLLVSSAFAQALPGEKRTKLVSVGRFALRGVGRAQELFTLDPALVSLEPENENATEPIR</sequence>
<dbReference type="GO" id="GO:0035556">
    <property type="term" value="P:intracellular signal transduction"/>
    <property type="evidence" value="ECO:0007669"/>
    <property type="project" value="InterPro"/>
</dbReference>
<proteinExistence type="predicted"/>
<dbReference type="AlphaFoldDB" id="A0A1T4P5P3"/>
<dbReference type="Pfam" id="PF00211">
    <property type="entry name" value="Guanylate_cyc"/>
    <property type="match status" value="1"/>
</dbReference>
<evidence type="ECO:0000259" key="1">
    <source>
        <dbReference type="PROSITE" id="PS50125"/>
    </source>
</evidence>
<gene>
    <name evidence="2" type="ORF">SAMN02745126_02631</name>
</gene>
<dbReference type="SMART" id="SM00044">
    <property type="entry name" value="CYCc"/>
    <property type="match status" value="1"/>
</dbReference>
<protein>
    <submittedName>
        <fullName evidence="2">Adenylate cyclase</fullName>
    </submittedName>
</protein>
<dbReference type="SUPFAM" id="SSF55073">
    <property type="entry name" value="Nucleotide cyclase"/>
    <property type="match status" value="1"/>
</dbReference>
<dbReference type="PROSITE" id="PS50125">
    <property type="entry name" value="GUANYLATE_CYCLASE_2"/>
    <property type="match status" value="1"/>
</dbReference>